<reference evidence="2 3" key="1">
    <citation type="submission" date="2020-08" db="EMBL/GenBank/DDBJ databases">
        <title>Plant Genome Project.</title>
        <authorList>
            <person name="Zhang R.-G."/>
        </authorList>
    </citation>
    <scope>NUCLEOTIDE SEQUENCE [LARGE SCALE GENOMIC DNA]</scope>
    <source>
        <tissue evidence="2">Rhizome</tissue>
    </source>
</reference>
<comment type="caution">
    <text evidence="2">The sequence shown here is derived from an EMBL/GenBank/DDBJ whole genome shotgun (WGS) entry which is preliminary data.</text>
</comment>
<evidence type="ECO:0000313" key="2">
    <source>
        <dbReference type="EMBL" id="KAG6522196.1"/>
    </source>
</evidence>
<feature type="compositionally biased region" description="Polar residues" evidence="1">
    <location>
        <begin position="158"/>
        <end position="175"/>
    </location>
</feature>
<feature type="compositionally biased region" description="Basic and acidic residues" evidence="1">
    <location>
        <begin position="208"/>
        <end position="218"/>
    </location>
</feature>
<dbReference type="EMBL" id="JACMSC010000005">
    <property type="protein sequence ID" value="KAG6522196.1"/>
    <property type="molecule type" value="Genomic_DNA"/>
</dbReference>
<dbReference type="AlphaFoldDB" id="A0A8J5LJ70"/>
<protein>
    <submittedName>
        <fullName evidence="2">Uncharacterized protein</fullName>
    </submittedName>
</protein>
<feature type="compositionally biased region" description="Basic and acidic residues" evidence="1">
    <location>
        <begin position="99"/>
        <end position="109"/>
    </location>
</feature>
<gene>
    <name evidence="2" type="ORF">ZIOFF_019334</name>
</gene>
<feature type="region of interest" description="Disordered" evidence="1">
    <location>
        <begin position="230"/>
        <end position="288"/>
    </location>
</feature>
<sequence length="991" mass="109371">MSLENEDPLLERSSDTRKTKVCYTRDELLSFSKLCNELPNGFDASVLSELDEASYTLNERQRGFGGSSFQSTKRSDYTSPPPNRSEVAVSYSRASSGRWDVRLNNRDGDLQSNRETNTQDIGQRFGTQSRRYSQHAEHDGLLGSGAFPRPSGCEGPSTAKSRAASQFTLNKTSGPYQPPRPYKALPFQRKDDRDSCNDETFGSTNYSSEDRAEEQRRRDSFELMRREQRKALQEKQNNHKHNPNADSITLLENSADKKRIISKTDKADDSSLSEVESPRSSTMHAPLSRPLVPPGFASAADKILPVQSNYIASEASIAGIVDNKHLDSTHTDKEKRQQLDVCFNDSVRKHEIESLSSTASDLQNVNEIRVEAIMNDHDKKKEMFDGTNSFVHDSSVSILEKLLGGSLHIAGTSSTSSTSSSTLGLKKDKEPWTSSVSVSSKFASWFLEEENKPSDDFSSKNLLSLIVNNDKVVSSESIVSHDKVFEHEELDSTDISNATQKFDASPTTTLAIGISEQYHQVDKLDSSPAVLTCEDLEQSILADIKGGPSHQHMMVQGPETRTDENKELKKSDINKHASQHLLSLLQKGTKNEEMTTGTGLDVEFFHQSSLTDKKSSLNCPIPEKNSTETMSSADKTLTLEALFGAAFMNELQSAQAPVSSQRVPDGGTNTNAFPSSAGLPFPNPDASFFSSRSSEYQPNKPGYHSDTVPLGTVGSGEKILDFHLPDEQSLIIDSDALESAISDPIPFANTGKEELFSKMNAERLNNNLLNAIPRSAEDIQNPGSFQSPHDLVNTGAFHHPSQGRASFHTVNNAMPLHALLDHLTNGNQQMNHIRPEQNFHDPQNFLENRVPHNAYHANAPHMDPTSYHLMLQQLSTPGNFPQQLPHPGFPRVMQLPHQINHMQGFVPETNNMHNIALQPQRSNYGSFGMGMPGAFVGGSSISHPDAFQRLLEMEMRAKEKHAHPAAAGHIPTQGLGVNADELGETERLPCV</sequence>
<feature type="compositionally biased region" description="Polar residues" evidence="1">
    <location>
        <begin position="198"/>
        <end position="207"/>
    </location>
</feature>
<organism evidence="2 3">
    <name type="scientific">Zingiber officinale</name>
    <name type="common">Ginger</name>
    <name type="synonym">Amomum zingiber</name>
    <dbReference type="NCBI Taxonomy" id="94328"/>
    <lineage>
        <taxon>Eukaryota</taxon>
        <taxon>Viridiplantae</taxon>
        <taxon>Streptophyta</taxon>
        <taxon>Embryophyta</taxon>
        <taxon>Tracheophyta</taxon>
        <taxon>Spermatophyta</taxon>
        <taxon>Magnoliopsida</taxon>
        <taxon>Liliopsida</taxon>
        <taxon>Zingiberales</taxon>
        <taxon>Zingiberaceae</taxon>
        <taxon>Zingiber</taxon>
    </lineage>
</organism>
<dbReference type="Proteomes" id="UP000734854">
    <property type="component" value="Unassembled WGS sequence"/>
</dbReference>
<dbReference type="PANTHER" id="PTHR34802">
    <property type="entry name" value="CHORISMATE SYNTHASE"/>
    <property type="match status" value="1"/>
</dbReference>
<feature type="compositionally biased region" description="Polar residues" evidence="1">
    <location>
        <begin position="110"/>
        <end position="131"/>
    </location>
</feature>
<feature type="compositionally biased region" description="Polar residues" evidence="1">
    <location>
        <begin position="688"/>
        <end position="697"/>
    </location>
</feature>
<feature type="region of interest" description="Disordered" evidence="1">
    <location>
        <begin position="58"/>
        <end position="218"/>
    </location>
</feature>
<dbReference type="PANTHER" id="PTHR34802:SF1">
    <property type="entry name" value="CHORISMATE SYNTHASE"/>
    <property type="match status" value="1"/>
</dbReference>
<keyword evidence="3" id="KW-1185">Reference proteome</keyword>
<feature type="compositionally biased region" description="Basic and acidic residues" evidence="1">
    <location>
        <begin position="254"/>
        <end position="269"/>
    </location>
</feature>
<accession>A0A8J5LJ70</accession>
<feature type="compositionally biased region" description="Low complexity" evidence="1">
    <location>
        <begin position="270"/>
        <end position="281"/>
    </location>
</feature>
<evidence type="ECO:0000256" key="1">
    <source>
        <dbReference type="SAM" id="MobiDB-lite"/>
    </source>
</evidence>
<proteinExistence type="predicted"/>
<name>A0A8J5LJ70_ZINOF</name>
<evidence type="ECO:0000313" key="3">
    <source>
        <dbReference type="Proteomes" id="UP000734854"/>
    </source>
</evidence>
<feature type="region of interest" description="Disordered" evidence="1">
    <location>
        <begin position="688"/>
        <end position="708"/>
    </location>
</feature>